<reference evidence="3" key="1">
    <citation type="submission" date="2015-08" db="EMBL/GenBank/DDBJ databases">
        <authorList>
            <person name="Babu N.S."/>
            <person name="Beckwith C.J."/>
            <person name="Beseler K.G."/>
            <person name="Brison A."/>
            <person name="Carone J.V."/>
            <person name="Caskin T.P."/>
            <person name="Diamond M."/>
            <person name="Durham M.E."/>
            <person name="Foxe J.M."/>
            <person name="Go M."/>
            <person name="Henderson B.A."/>
            <person name="Jones I.B."/>
            <person name="McGettigan J.A."/>
            <person name="Micheletti S.J."/>
            <person name="Nasrallah M.E."/>
            <person name="Ortiz D."/>
            <person name="Piller C.R."/>
            <person name="Privatt S.R."/>
            <person name="Schneider S.L."/>
            <person name="Sharp S."/>
            <person name="Smith T.C."/>
            <person name="Stanton J.D."/>
            <person name="Ullery H.E."/>
            <person name="Wilson R.J."/>
            <person name="Serrano M.G."/>
            <person name="Buck G."/>
            <person name="Lee V."/>
            <person name="Wang Y."/>
            <person name="Carvalho R."/>
            <person name="Voegtly L."/>
            <person name="Shi R."/>
            <person name="Duckworth R."/>
            <person name="Johnson A."/>
            <person name="Loviza R."/>
            <person name="Walstead R."/>
            <person name="Shah Z."/>
            <person name="Kiflezghi M."/>
            <person name="Wade K."/>
            <person name="Ball S.L."/>
            <person name="Bradley K.W."/>
            <person name="Asai D.J."/>
            <person name="Bowman C.A."/>
            <person name="Russell D.A."/>
            <person name="Pope W.H."/>
            <person name="Jacobs-Sera D."/>
            <person name="Hendrix R.W."/>
            <person name="Hatfull G.F."/>
        </authorList>
    </citation>
    <scope>NUCLEOTIDE SEQUENCE</scope>
</reference>
<evidence type="ECO:0000313" key="3">
    <source>
        <dbReference type="EMBL" id="JAT77164.1"/>
    </source>
</evidence>
<feature type="region of interest" description="Disordered" evidence="1">
    <location>
        <begin position="27"/>
        <end position="61"/>
    </location>
</feature>
<feature type="domain" description="MEKHLA" evidence="2">
    <location>
        <begin position="71"/>
        <end position="214"/>
    </location>
</feature>
<organism evidence="3">
    <name type="scientific">Auxenochlorella protothecoides</name>
    <name type="common">Green microalga</name>
    <name type="synonym">Chlorella protothecoides</name>
    <dbReference type="NCBI Taxonomy" id="3075"/>
    <lineage>
        <taxon>Eukaryota</taxon>
        <taxon>Viridiplantae</taxon>
        <taxon>Chlorophyta</taxon>
        <taxon>core chlorophytes</taxon>
        <taxon>Trebouxiophyceae</taxon>
        <taxon>Chlorellales</taxon>
        <taxon>Chlorellaceae</taxon>
        <taxon>Auxenochlorella</taxon>
    </lineage>
</organism>
<dbReference type="InterPro" id="IPR013978">
    <property type="entry name" value="MEKHLA"/>
</dbReference>
<dbReference type="AlphaFoldDB" id="A0A1D2AD91"/>
<feature type="compositionally biased region" description="Polar residues" evidence="1">
    <location>
        <begin position="37"/>
        <end position="49"/>
    </location>
</feature>
<dbReference type="Pfam" id="PF08670">
    <property type="entry name" value="MEKHLA"/>
    <property type="match status" value="1"/>
</dbReference>
<proteinExistence type="predicted"/>
<evidence type="ECO:0000256" key="1">
    <source>
        <dbReference type="SAM" id="MobiDB-lite"/>
    </source>
</evidence>
<accession>A0A1D2AD91</accession>
<sequence length="220" mass="23727">MLRSRSEGAVSNISKLRTLAMSSLNVHAQHGAPPSTRPSGSRPLTASQRARSKAHLYRSSTPPYKQASVVAHSLLMAESYKRLLKKSLVPDGIDTPATAEWLWYAPFALLCHDTRGAEPLFVYGNAAALELFETDWEGLQGVPSTRSAAPDGEIQSERQAALARALEKGYVENYSGDRVGFRGARFRIEGATLFSVTSPTGTAFGQAAVLPSWSHGDPAQ</sequence>
<dbReference type="EMBL" id="GDKF01001458">
    <property type="protein sequence ID" value="JAT77164.1"/>
    <property type="molecule type" value="Transcribed_RNA"/>
</dbReference>
<gene>
    <name evidence="3" type="ORF">g.7077</name>
</gene>
<protein>
    <recommendedName>
        <fullName evidence="2">MEKHLA domain-containing protein</fullName>
    </recommendedName>
</protein>
<name>A0A1D2AD91_AUXPR</name>
<evidence type="ECO:0000259" key="2">
    <source>
        <dbReference type="Pfam" id="PF08670"/>
    </source>
</evidence>